<keyword evidence="1" id="KW-0812">Transmembrane</keyword>
<keyword evidence="1" id="KW-1133">Transmembrane helix</keyword>
<feature type="transmembrane region" description="Helical" evidence="1">
    <location>
        <begin position="110"/>
        <end position="128"/>
    </location>
</feature>
<evidence type="ECO:0000259" key="2">
    <source>
        <dbReference type="Pfam" id="PF04892"/>
    </source>
</evidence>
<reference evidence="4" key="1">
    <citation type="submission" date="2020-05" db="EMBL/GenBank/DDBJ databases">
        <authorList>
            <person name="Chiriac C."/>
            <person name="Salcher M."/>
            <person name="Ghai R."/>
            <person name="Kavagutti S V."/>
        </authorList>
    </citation>
    <scope>NUCLEOTIDE SEQUENCE</scope>
</reference>
<evidence type="ECO:0000256" key="1">
    <source>
        <dbReference type="SAM" id="Phobius"/>
    </source>
</evidence>
<dbReference type="AlphaFoldDB" id="A0A6J7SVP0"/>
<dbReference type="InterPro" id="IPR006976">
    <property type="entry name" value="VanZ-like"/>
</dbReference>
<dbReference type="EMBL" id="CAEZZT010000022">
    <property type="protein sequence ID" value="CAB4774253.1"/>
    <property type="molecule type" value="Genomic_DNA"/>
</dbReference>
<name>A0A6J7SVP0_9ZZZZ</name>
<feature type="domain" description="VanZ-like" evidence="2">
    <location>
        <begin position="11"/>
        <end position="128"/>
    </location>
</feature>
<proteinExistence type="predicted"/>
<dbReference type="EMBL" id="CAFBQI010000007">
    <property type="protein sequence ID" value="CAB5044872.1"/>
    <property type="molecule type" value="Genomic_DNA"/>
</dbReference>
<dbReference type="NCBIfam" id="NF037970">
    <property type="entry name" value="vanZ_1"/>
    <property type="match status" value="1"/>
</dbReference>
<feature type="transmembrane region" description="Helical" evidence="1">
    <location>
        <begin position="7"/>
        <end position="25"/>
    </location>
</feature>
<organism evidence="4">
    <name type="scientific">freshwater metagenome</name>
    <dbReference type="NCBI Taxonomy" id="449393"/>
    <lineage>
        <taxon>unclassified sequences</taxon>
        <taxon>metagenomes</taxon>
        <taxon>ecological metagenomes</taxon>
    </lineage>
</organism>
<dbReference type="Pfam" id="PF04892">
    <property type="entry name" value="VanZ"/>
    <property type="match status" value="1"/>
</dbReference>
<evidence type="ECO:0000313" key="3">
    <source>
        <dbReference type="EMBL" id="CAB4774253.1"/>
    </source>
</evidence>
<keyword evidence="1" id="KW-0472">Membrane</keyword>
<gene>
    <name evidence="3" type="ORF">UFOPK2918_00465</name>
    <name evidence="4" type="ORF">UFOPK4303_00187</name>
</gene>
<feature type="transmembrane region" description="Helical" evidence="1">
    <location>
        <begin position="54"/>
        <end position="75"/>
    </location>
</feature>
<evidence type="ECO:0000313" key="4">
    <source>
        <dbReference type="EMBL" id="CAB5044872.1"/>
    </source>
</evidence>
<sequence>MHLLGTASAGFYLAFLFYITLVPHYENEVVSDNFFVRLLINPILKNPTLFILDINPVLAVLGNLVLFAPLFPLVYKLGGTLRLEIELVICALFPAVVEFLQFWIPGRDPSLTDFILNVTGIVGFYIFAKTHKWARS</sequence>
<feature type="transmembrane region" description="Helical" evidence="1">
    <location>
        <begin position="87"/>
        <end position="104"/>
    </location>
</feature>
<accession>A0A6J7SVP0</accession>
<protein>
    <submittedName>
        <fullName evidence="4">Unannotated protein</fullName>
    </submittedName>
</protein>